<keyword evidence="3" id="KW-0479">Metal-binding</keyword>
<proteinExistence type="inferred from homology"/>
<evidence type="ECO:0000256" key="3">
    <source>
        <dbReference type="ARBA" id="ARBA00022723"/>
    </source>
</evidence>
<dbReference type="Pfam" id="PF00884">
    <property type="entry name" value="Sulfatase"/>
    <property type="match status" value="1"/>
</dbReference>
<evidence type="ECO:0000256" key="4">
    <source>
        <dbReference type="ARBA" id="ARBA00022801"/>
    </source>
</evidence>
<feature type="non-terminal residue" evidence="9">
    <location>
        <position position="1"/>
    </location>
</feature>
<sequence>REKGQLARGIMADGFSILFVAVTALAYASGSQRPPHIVVILADDLGWNDVSFHGSDQIPTPNIDALAYNGIILNNHYTPALCTPSRSALMTGKHPIHIGMQHNVILEAEPWGLPLKEKTMPEHLRSAGYSTHAIGKWHLGFFRQEYTPLFRGFDSHFGYYQGFHDYYNHTVKATFDPYDGYDMRRNLDVDWSAVGKYSTDLFTNEAVRIIKEHQTSRPLFLYLAHLAPHTGNERDPFQAPDEEIAKFPHIQDPERRVYAAMVSKLDQSVGEVVTALRTRGMLDNSIIVFMADNGAPTFGIHSNRGSNYPLRGIKITPWEGANRCVAAVWSPHFKNNQRVSNQLMYMTDWLPTFYSAAGLNLEDLGDIDGVDMWSALVNNEESRRNEIIYNIDYVKNVYYAALRHGDWKYMIGTVYDGFADQWYGESGRLEKEVRYEPREVLRSKAGIAFSGFITKQQIKDKIASKKKENLTEKSQISAKLKWKLLREDRILALRREAVIDCGARNKTTKCDLLNGLPCLFNIKEDPCETDNLADKNPEILKDLEKIVARYHQTVVPPNNRPAEPEADPALWNGVWSPWHDTIDILIDDDRMFTNIMGIVVILLCAIAFLILVIKVSTISVPSFPINTVNVISIFKTGDEDYIKKDTSEK</sequence>
<dbReference type="Gene3D" id="3.40.720.10">
    <property type="entry name" value="Alkaline Phosphatase, subunit A"/>
    <property type="match status" value="1"/>
</dbReference>
<evidence type="ECO:0000313" key="9">
    <source>
        <dbReference type="EMBL" id="JAS06748.1"/>
    </source>
</evidence>
<dbReference type="InterPro" id="IPR024607">
    <property type="entry name" value="Sulfatase_CS"/>
</dbReference>
<dbReference type="InterPro" id="IPR017850">
    <property type="entry name" value="Alkaline_phosphatase_core_sf"/>
</dbReference>
<evidence type="ECO:0000256" key="6">
    <source>
        <dbReference type="ARBA" id="ARBA00023180"/>
    </source>
</evidence>
<evidence type="ECO:0000256" key="5">
    <source>
        <dbReference type="ARBA" id="ARBA00022837"/>
    </source>
</evidence>
<accession>A0A1B6BZR2</accession>
<dbReference type="GO" id="GO:0008484">
    <property type="term" value="F:sulfuric ester hydrolase activity"/>
    <property type="evidence" value="ECO:0007669"/>
    <property type="project" value="InterPro"/>
</dbReference>
<protein>
    <recommendedName>
        <fullName evidence="8">Sulfatase N-terminal domain-containing protein</fullName>
    </recommendedName>
</protein>
<keyword evidence="7" id="KW-0812">Transmembrane</keyword>
<dbReference type="InterPro" id="IPR047115">
    <property type="entry name" value="ARSB"/>
</dbReference>
<feature type="transmembrane region" description="Helical" evidence="7">
    <location>
        <begin position="12"/>
        <end position="30"/>
    </location>
</feature>
<keyword evidence="5" id="KW-0106">Calcium</keyword>
<dbReference type="PROSITE" id="PS00149">
    <property type="entry name" value="SULFATASE_2"/>
    <property type="match status" value="1"/>
</dbReference>
<dbReference type="PROSITE" id="PS00523">
    <property type="entry name" value="SULFATASE_1"/>
    <property type="match status" value="1"/>
</dbReference>
<dbReference type="AlphaFoldDB" id="A0A1B6BZR2"/>
<feature type="domain" description="Sulfatase N-terminal" evidence="8">
    <location>
        <begin position="35"/>
        <end position="358"/>
    </location>
</feature>
<name>A0A1B6BZR2_9HEMI</name>
<comment type="cofactor">
    <cofactor evidence="1">
        <name>Ca(2+)</name>
        <dbReference type="ChEBI" id="CHEBI:29108"/>
    </cofactor>
</comment>
<dbReference type="SUPFAM" id="SSF53649">
    <property type="entry name" value="Alkaline phosphatase-like"/>
    <property type="match status" value="1"/>
</dbReference>
<dbReference type="Gene3D" id="3.30.1120.10">
    <property type="match status" value="2"/>
</dbReference>
<dbReference type="InterPro" id="IPR000917">
    <property type="entry name" value="Sulfatase_N"/>
</dbReference>
<comment type="similarity">
    <text evidence="2">Belongs to the sulfatase family.</text>
</comment>
<gene>
    <name evidence="9" type="ORF">g.18354</name>
</gene>
<dbReference type="PANTHER" id="PTHR10342">
    <property type="entry name" value="ARYLSULFATASE"/>
    <property type="match status" value="1"/>
</dbReference>
<evidence type="ECO:0000256" key="7">
    <source>
        <dbReference type="SAM" id="Phobius"/>
    </source>
</evidence>
<evidence type="ECO:0000256" key="1">
    <source>
        <dbReference type="ARBA" id="ARBA00001913"/>
    </source>
</evidence>
<keyword evidence="7" id="KW-1133">Transmembrane helix</keyword>
<dbReference type="CDD" id="cd16029">
    <property type="entry name" value="4-S"/>
    <property type="match status" value="1"/>
</dbReference>
<feature type="transmembrane region" description="Helical" evidence="7">
    <location>
        <begin position="591"/>
        <end position="613"/>
    </location>
</feature>
<keyword evidence="6" id="KW-0325">Glycoprotein</keyword>
<dbReference type="PANTHER" id="PTHR10342:SF264">
    <property type="entry name" value="MIP05773P-RELATED"/>
    <property type="match status" value="1"/>
</dbReference>
<evidence type="ECO:0000256" key="2">
    <source>
        <dbReference type="ARBA" id="ARBA00008779"/>
    </source>
</evidence>
<reference evidence="9" key="1">
    <citation type="submission" date="2015-12" db="EMBL/GenBank/DDBJ databases">
        <title>De novo transcriptome assembly of four potential Pierce s Disease insect vectors from Arizona vineyards.</title>
        <authorList>
            <person name="Tassone E.E."/>
        </authorList>
    </citation>
    <scope>NUCLEOTIDE SEQUENCE</scope>
</reference>
<keyword evidence="4" id="KW-0378">Hydrolase</keyword>
<evidence type="ECO:0000259" key="8">
    <source>
        <dbReference type="Pfam" id="PF00884"/>
    </source>
</evidence>
<keyword evidence="7" id="KW-0472">Membrane</keyword>
<dbReference type="EMBL" id="GEDC01030550">
    <property type="protein sequence ID" value="JAS06748.1"/>
    <property type="molecule type" value="Transcribed_RNA"/>
</dbReference>
<organism evidence="9">
    <name type="scientific">Clastoptera arizonana</name>
    <name type="common">Arizona spittle bug</name>
    <dbReference type="NCBI Taxonomy" id="38151"/>
    <lineage>
        <taxon>Eukaryota</taxon>
        <taxon>Metazoa</taxon>
        <taxon>Ecdysozoa</taxon>
        <taxon>Arthropoda</taxon>
        <taxon>Hexapoda</taxon>
        <taxon>Insecta</taxon>
        <taxon>Pterygota</taxon>
        <taxon>Neoptera</taxon>
        <taxon>Paraneoptera</taxon>
        <taxon>Hemiptera</taxon>
        <taxon>Auchenorrhyncha</taxon>
        <taxon>Cercopoidea</taxon>
        <taxon>Clastopteridae</taxon>
        <taxon>Clastoptera</taxon>
    </lineage>
</organism>
<dbReference type="GO" id="GO:0046872">
    <property type="term" value="F:metal ion binding"/>
    <property type="evidence" value="ECO:0007669"/>
    <property type="project" value="UniProtKB-KW"/>
</dbReference>